<gene>
    <name evidence="1" type="ORF">BUALT_Bualt03G0130300</name>
</gene>
<dbReference type="AlphaFoldDB" id="A0AAV6XUH7"/>
<reference evidence="1" key="1">
    <citation type="submission" date="2019-10" db="EMBL/GenBank/DDBJ databases">
        <authorList>
            <person name="Zhang R."/>
            <person name="Pan Y."/>
            <person name="Wang J."/>
            <person name="Ma R."/>
            <person name="Yu S."/>
        </authorList>
    </citation>
    <scope>NUCLEOTIDE SEQUENCE</scope>
    <source>
        <strain evidence="1">LA-IB0</strain>
        <tissue evidence="1">Leaf</tissue>
    </source>
</reference>
<organism evidence="1 2">
    <name type="scientific">Buddleja alternifolia</name>
    <dbReference type="NCBI Taxonomy" id="168488"/>
    <lineage>
        <taxon>Eukaryota</taxon>
        <taxon>Viridiplantae</taxon>
        <taxon>Streptophyta</taxon>
        <taxon>Embryophyta</taxon>
        <taxon>Tracheophyta</taxon>
        <taxon>Spermatophyta</taxon>
        <taxon>Magnoliopsida</taxon>
        <taxon>eudicotyledons</taxon>
        <taxon>Gunneridae</taxon>
        <taxon>Pentapetalae</taxon>
        <taxon>asterids</taxon>
        <taxon>lamiids</taxon>
        <taxon>Lamiales</taxon>
        <taxon>Scrophulariaceae</taxon>
        <taxon>Buddlejeae</taxon>
        <taxon>Buddleja</taxon>
    </lineage>
</organism>
<evidence type="ECO:0000313" key="2">
    <source>
        <dbReference type="Proteomes" id="UP000826271"/>
    </source>
</evidence>
<name>A0AAV6XUH7_9LAMI</name>
<evidence type="ECO:0000313" key="1">
    <source>
        <dbReference type="EMBL" id="KAG8386259.1"/>
    </source>
</evidence>
<keyword evidence="2" id="KW-1185">Reference proteome</keyword>
<accession>A0AAV6XUH7</accession>
<comment type="caution">
    <text evidence="1">The sequence shown here is derived from an EMBL/GenBank/DDBJ whole genome shotgun (WGS) entry which is preliminary data.</text>
</comment>
<dbReference type="EMBL" id="WHWC01000003">
    <property type="protein sequence ID" value="KAG8386259.1"/>
    <property type="molecule type" value="Genomic_DNA"/>
</dbReference>
<proteinExistence type="predicted"/>
<sequence>MSRRAGGVYQEGPTLGAHCGQEGRHELVHCPADCRKFGAIPLGECLGTKCSTVRRSNVYAKKLVGKMRNGSSSRLGMEVGWSRVWGILDAARAKKNSAARLKRVGP</sequence>
<dbReference type="Proteomes" id="UP000826271">
    <property type="component" value="Unassembled WGS sequence"/>
</dbReference>
<protein>
    <submittedName>
        <fullName evidence="1">Uncharacterized protein</fullName>
    </submittedName>
</protein>